<dbReference type="GeneID" id="70246732"/>
<dbReference type="Proteomes" id="UP001201262">
    <property type="component" value="Unassembled WGS sequence"/>
</dbReference>
<dbReference type="GO" id="GO:0000272">
    <property type="term" value="P:polysaccharide catabolic process"/>
    <property type="evidence" value="ECO:0007669"/>
    <property type="project" value="InterPro"/>
</dbReference>
<sequence length="459" mass="51323">MSGLSCLIRRCIVIATSTILLMVFLLQIDYLKLIESLPHQTPAVDPRCDGQQHPLSSQALLYPGCKNNDRLGSIPSTPALFNYTLPLRTRGRDIVDARGQRVKLASINWYGASDVGYIPAGLDAQHRDDIAKLIRSLGFNSVRLPYADEIVRDNPWIPAEKLSANRDLVRPDGRHSEEGEGALARDVFTAVVQSLTDAGIMVIVNNHITQATWCCGANPCDAVWNNDWFGGSLFCRVSQTEQQWISNWETTMHPLISNPGVIGVDLRNEPRGLWGTLSWDDWAGAAETAAHRLLTLNPDWLIVVEGISSANDLSGVRTRPIELPPGYADRVVYSAHVYSWSGWGALRPYSGRTYSDFATSMRKNWAFIIEENLAPVWIGEFGTADHPNSGDRNYWNNLISFLGDIDVSWGYWALNPRKPAGWEWEGYGLVGDGWDEDSVRRDYRLNDLYHLGLRPELAS</sequence>
<evidence type="ECO:0000313" key="7">
    <source>
        <dbReference type="EMBL" id="KAH8696748.1"/>
    </source>
</evidence>
<evidence type="ECO:0000256" key="4">
    <source>
        <dbReference type="RuleBase" id="RU361153"/>
    </source>
</evidence>
<dbReference type="RefSeq" id="XP_046071684.1">
    <property type="nucleotide sequence ID" value="XM_046216445.1"/>
</dbReference>
<protein>
    <submittedName>
        <fullName evidence="7">Glycoside hydrolase superfamily</fullName>
    </submittedName>
</protein>
<keyword evidence="5" id="KW-0472">Membrane</keyword>
<feature type="domain" description="Glycoside hydrolase family 5" evidence="6">
    <location>
        <begin position="96"/>
        <end position="416"/>
    </location>
</feature>
<keyword evidence="8" id="KW-1185">Reference proteome</keyword>
<evidence type="ECO:0000313" key="8">
    <source>
        <dbReference type="Proteomes" id="UP001201262"/>
    </source>
</evidence>
<dbReference type="PANTHER" id="PTHR31263">
    <property type="entry name" value="CELLULASE FAMILY PROTEIN (AFU_ORTHOLOGUE AFUA_5G14560)"/>
    <property type="match status" value="1"/>
</dbReference>
<evidence type="ECO:0000256" key="5">
    <source>
        <dbReference type="SAM" id="Phobius"/>
    </source>
</evidence>
<evidence type="ECO:0000256" key="2">
    <source>
        <dbReference type="ARBA" id="ARBA00022801"/>
    </source>
</evidence>
<dbReference type="SUPFAM" id="SSF51445">
    <property type="entry name" value="(Trans)glycosidases"/>
    <property type="match status" value="1"/>
</dbReference>
<accession>A0AAD4KNL8</accession>
<organism evidence="7 8">
    <name type="scientific">Talaromyces proteolyticus</name>
    <dbReference type="NCBI Taxonomy" id="1131652"/>
    <lineage>
        <taxon>Eukaryota</taxon>
        <taxon>Fungi</taxon>
        <taxon>Dikarya</taxon>
        <taxon>Ascomycota</taxon>
        <taxon>Pezizomycotina</taxon>
        <taxon>Eurotiomycetes</taxon>
        <taxon>Eurotiomycetidae</taxon>
        <taxon>Eurotiales</taxon>
        <taxon>Trichocomaceae</taxon>
        <taxon>Talaromyces</taxon>
        <taxon>Talaromyces sect. Bacilispori</taxon>
    </lineage>
</organism>
<keyword evidence="5" id="KW-0812">Transmembrane</keyword>
<dbReference type="PANTHER" id="PTHR31263:SF0">
    <property type="entry name" value="CELLULASE FAMILY PROTEIN (AFU_ORTHOLOGUE AFUA_5G14560)"/>
    <property type="match status" value="1"/>
</dbReference>
<dbReference type="GO" id="GO:0004553">
    <property type="term" value="F:hydrolase activity, hydrolyzing O-glycosyl compounds"/>
    <property type="evidence" value="ECO:0007669"/>
    <property type="project" value="InterPro"/>
</dbReference>
<dbReference type="AlphaFoldDB" id="A0AAD4KNL8"/>
<evidence type="ECO:0000259" key="6">
    <source>
        <dbReference type="Pfam" id="PF00150"/>
    </source>
</evidence>
<comment type="similarity">
    <text evidence="1 4">Belongs to the glycosyl hydrolase 5 (cellulase A) family.</text>
</comment>
<keyword evidence="5" id="KW-1133">Transmembrane helix</keyword>
<gene>
    <name evidence="7" type="ORF">BGW36DRAFT_381562</name>
</gene>
<reference evidence="7" key="1">
    <citation type="submission" date="2021-12" db="EMBL/GenBank/DDBJ databases">
        <title>Convergent genome expansion in fungi linked to evolution of root-endophyte symbiosis.</title>
        <authorList>
            <consortium name="DOE Joint Genome Institute"/>
            <person name="Ke Y.-H."/>
            <person name="Bonito G."/>
            <person name="Liao H.-L."/>
            <person name="Looney B."/>
            <person name="Rojas-Flechas A."/>
            <person name="Nash J."/>
            <person name="Hameed K."/>
            <person name="Schadt C."/>
            <person name="Martin F."/>
            <person name="Crous P.W."/>
            <person name="Miettinen O."/>
            <person name="Magnuson J.K."/>
            <person name="Labbe J."/>
            <person name="Jacobson D."/>
            <person name="Doktycz M.J."/>
            <person name="Veneault-Fourrey C."/>
            <person name="Kuo A."/>
            <person name="Mondo S."/>
            <person name="Calhoun S."/>
            <person name="Riley R."/>
            <person name="Ohm R."/>
            <person name="LaButti K."/>
            <person name="Andreopoulos B."/>
            <person name="Pangilinan J."/>
            <person name="Nolan M."/>
            <person name="Tritt A."/>
            <person name="Clum A."/>
            <person name="Lipzen A."/>
            <person name="Daum C."/>
            <person name="Barry K."/>
            <person name="Grigoriev I.V."/>
            <person name="Vilgalys R."/>
        </authorList>
    </citation>
    <scope>NUCLEOTIDE SEQUENCE</scope>
    <source>
        <strain evidence="7">PMI_201</strain>
    </source>
</reference>
<comment type="caution">
    <text evidence="7">The sequence shown here is derived from an EMBL/GenBank/DDBJ whole genome shotgun (WGS) entry which is preliminary data.</text>
</comment>
<feature type="transmembrane region" description="Helical" evidence="5">
    <location>
        <begin position="7"/>
        <end position="28"/>
    </location>
</feature>
<dbReference type="EMBL" id="JAJTJA010000007">
    <property type="protein sequence ID" value="KAH8696748.1"/>
    <property type="molecule type" value="Genomic_DNA"/>
</dbReference>
<dbReference type="Pfam" id="PF00150">
    <property type="entry name" value="Cellulase"/>
    <property type="match status" value="1"/>
</dbReference>
<dbReference type="InterPro" id="IPR017853">
    <property type="entry name" value="GH"/>
</dbReference>
<dbReference type="InterPro" id="IPR001547">
    <property type="entry name" value="Glyco_hydro_5"/>
</dbReference>
<dbReference type="Gene3D" id="3.20.20.80">
    <property type="entry name" value="Glycosidases"/>
    <property type="match status" value="1"/>
</dbReference>
<keyword evidence="3 4" id="KW-0326">Glycosidase</keyword>
<evidence type="ECO:0000256" key="3">
    <source>
        <dbReference type="ARBA" id="ARBA00023295"/>
    </source>
</evidence>
<proteinExistence type="inferred from homology"/>
<evidence type="ECO:0000256" key="1">
    <source>
        <dbReference type="ARBA" id="ARBA00005641"/>
    </source>
</evidence>
<name>A0AAD4KNL8_9EURO</name>
<keyword evidence="2 4" id="KW-0378">Hydrolase</keyword>